<evidence type="ECO:0000259" key="9">
    <source>
        <dbReference type="PROSITE" id="PS51294"/>
    </source>
</evidence>
<feature type="domain" description="Myb-like" evidence="8">
    <location>
        <begin position="72"/>
        <end position="122"/>
    </location>
</feature>
<dbReference type="InterPro" id="IPR017930">
    <property type="entry name" value="Myb_dom"/>
</dbReference>
<evidence type="ECO:0000313" key="11">
    <source>
        <dbReference type="Proteomes" id="UP001372338"/>
    </source>
</evidence>
<keyword evidence="4" id="KW-0238">DNA-binding</keyword>
<dbReference type="Pfam" id="PF00249">
    <property type="entry name" value="Myb_DNA-binding"/>
    <property type="match status" value="2"/>
</dbReference>
<name>A0AAN9ER81_CROPI</name>
<dbReference type="InterPro" id="IPR001005">
    <property type="entry name" value="SANT/Myb"/>
</dbReference>
<dbReference type="PANTHER" id="PTHR47995:SF18">
    <property type="entry name" value="TRANSCRIPTION FACTOR MYB65"/>
    <property type="match status" value="1"/>
</dbReference>
<feature type="domain" description="HTH myb-type" evidence="9">
    <location>
        <begin position="72"/>
        <end position="126"/>
    </location>
</feature>
<feature type="domain" description="Myb-like" evidence="8">
    <location>
        <begin position="19"/>
        <end position="71"/>
    </location>
</feature>
<dbReference type="InterPro" id="IPR009057">
    <property type="entry name" value="Homeodomain-like_sf"/>
</dbReference>
<organism evidence="10 11">
    <name type="scientific">Crotalaria pallida</name>
    <name type="common">Smooth rattlebox</name>
    <name type="synonym">Crotalaria striata</name>
    <dbReference type="NCBI Taxonomy" id="3830"/>
    <lineage>
        <taxon>Eukaryota</taxon>
        <taxon>Viridiplantae</taxon>
        <taxon>Streptophyta</taxon>
        <taxon>Embryophyta</taxon>
        <taxon>Tracheophyta</taxon>
        <taxon>Spermatophyta</taxon>
        <taxon>Magnoliopsida</taxon>
        <taxon>eudicotyledons</taxon>
        <taxon>Gunneridae</taxon>
        <taxon>Pentapetalae</taxon>
        <taxon>rosids</taxon>
        <taxon>fabids</taxon>
        <taxon>Fabales</taxon>
        <taxon>Fabaceae</taxon>
        <taxon>Papilionoideae</taxon>
        <taxon>50 kb inversion clade</taxon>
        <taxon>genistoids sensu lato</taxon>
        <taxon>core genistoids</taxon>
        <taxon>Crotalarieae</taxon>
        <taxon>Crotalaria</taxon>
    </lineage>
</organism>
<sequence>MIPNNNNNYNDEVANDENEGPLKKGPWTPDEDAILSAYVKRFGEGNWNLVQRNSGLSRCGKSCRLRWANHLRPNLKKGTFSEEEERIVVDLHAKIGNKWSQMATQLPGRTDNEIKNFWNTRLKRCQRESLPIYPLAVLREAALYHKLEQQYYEQQTYNMPPLSVLSRLYPNSKPNVSNYYSAAAVNPAPLQNQLLDSGSNFYTIPSLNLPSPPISLFAGSLSSNSSDVFNNNNQSLSFGATAAHHGFAAGGGTDSLFDFQYSGSLSFNHGINNNGDSMIPPLIQSSGGSSSQSLPDSSLTPVSSHNSGGVDGFMGASSMVSNEFFEVAPFSSPQGNSGLLDAVLLGGQSLSERNKPRSEDSTSAAARTTSRKRKSMVVEENAEGNTSVVPVAVESALMNTGETSRSPDDENIDIDKLLDAIEPHIFDKTISWDEPDDDLPSLLDDFPLEMPLSDWYQGVEIQSPGIETQPHAPPPSGPTDEVSMTFWNLLEQHG</sequence>
<evidence type="ECO:0000256" key="5">
    <source>
        <dbReference type="ARBA" id="ARBA00023163"/>
    </source>
</evidence>
<accession>A0AAN9ER81</accession>
<evidence type="ECO:0000256" key="7">
    <source>
        <dbReference type="SAM" id="MobiDB-lite"/>
    </source>
</evidence>
<keyword evidence="5" id="KW-0804">Transcription</keyword>
<dbReference type="PANTHER" id="PTHR47995">
    <property type="entry name" value="TRANSCRIPTION FACTOR MYB33-RELATED"/>
    <property type="match status" value="1"/>
</dbReference>
<dbReference type="PROSITE" id="PS50090">
    <property type="entry name" value="MYB_LIKE"/>
    <property type="match status" value="2"/>
</dbReference>
<dbReference type="CDD" id="cd00167">
    <property type="entry name" value="SANT"/>
    <property type="match status" value="2"/>
</dbReference>
<gene>
    <name evidence="10" type="ORF">RIF29_27414</name>
</gene>
<evidence type="ECO:0000256" key="4">
    <source>
        <dbReference type="ARBA" id="ARBA00023125"/>
    </source>
</evidence>
<dbReference type="GO" id="GO:0003677">
    <property type="term" value="F:DNA binding"/>
    <property type="evidence" value="ECO:0007669"/>
    <property type="project" value="UniProtKB-KW"/>
</dbReference>
<feature type="domain" description="HTH myb-type" evidence="9">
    <location>
        <begin position="22"/>
        <end position="71"/>
    </location>
</feature>
<dbReference type="FunFam" id="1.10.10.60:FF:000001">
    <property type="entry name" value="MYB-related transcription factor"/>
    <property type="match status" value="1"/>
</dbReference>
<evidence type="ECO:0000313" key="10">
    <source>
        <dbReference type="EMBL" id="KAK7261110.1"/>
    </source>
</evidence>
<dbReference type="SMART" id="SM00717">
    <property type="entry name" value="SANT"/>
    <property type="match status" value="2"/>
</dbReference>
<dbReference type="AlphaFoldDB" id="A0AAN9ER81"/>
<comment type="subcellular location">
    <subcellularLocation>
        <location evidence="1">Nucleus</location>
    </subcellularLocation>
</comment>
<feature type="region of interest" description="Disordered" evidence="7">
    <location>
        <begin position="463"/>
        <end position="482"/>
    </location>
</feature>
<proteinExistence type="predicted"/>
<dbReference type="Proteomes" id="UP001372338">
    <property type="component" value="Unassembled WGS sequence"/>
</dbReference>
<dbReference type="EMBL" id="JAYWIO010000005">
    <property type="protein sequence ID" value="KAK7261110.1"/>
    <property type="molecule type" value="Genomic_DNA"/>
</dbReference>
<feature type="region of interest" description="Disordered" evidence="7">
    <location>
        <begin position="350"/>
        <end position="385"/>
    </location>
</feature>
<keyword evidence="3" id="KW-0805">Transcription regulation</keyword>
<dbReference type="Gene3D" id="1.10.10.60">
    <property type="entry name" value="Homeodomain-like"/>
    <property type="match status" value="2"/>
</dbReference>
<protein>
    <submittedName>
        <fullName evidence="10">Uncharacterized protein</fullName>
    </submittedName>
</protein>
<evidence type="ECO:0000259" key="8">
    <source>
        <dbReference type="PROSITE" id="PS50090"/>
    </source>
</evidence>
<keyword evidence="6" id="KW-0539">Nucleus</keyword>
<keyword evidence="2" id="KW-0677">Repeat</keyword>
<evidence type="ECO:0000256" key="6">
    <source>
        <dbReference type="ARBA" id="ARBA00023242"/>
    </source>
</evidence>
<dbReference type="PROSITE" id="PS51294">
    <property type="entry name" value="HTH_MYB"/>
    <property type="match status" value="2"/>
</dbReference>
<keyword evidence="11" id="KW-1185">Reference proteome</keyword>
<feature type="compositionally biased region" description="Low complexity" evidence="7">
    <location>
        <begin position="279"/>
        <end position="299"/>
    </location>
</feature>
<feature type="region of interest" description="Disordered" evidence="7">
    <location>
        <begin position="278"/>
        <end position="306"/>
    </location>
</feature>
<evidence type="ECO:0000256" key="3">
    <source>
        <dbReference type="ARBA" id="ARBA00023015"/>
    </source>
</evidence>
<reference evidence="10 11" key="1">
    <citation type="submission" date="2024-01" db="EMBL/GenBank/DDBJ databases">
        <title>The genomes of 5 underutilized Papilionoideae crops provide insights into root nodulation and disease resistanc.</title>
        <authorList>
            <person name="Yuan L."/>
        </authorList>
    </citation>
    <scope>NUCLEOTIDE SEQUENCE [LARGE SCALE GENOMIC DNA]</scope>
    <source>
        <strain evidence="10">ZHUSHIDOU_FW_LH</strain>
        <tissue evidence="10">Leaf</tissue>
    </source>
</reference>
<dbReference type="SUPFAM" id="SSF46689">
    <property type="entry name" value="Homeodomain-like"/>
    <property type="match status" value="1"/>
</dbReference>
<comment type="caution">
    <text evidence="10">The sequence shown here is derived from an EMBL/GenBank/DDBJ whole genome shotgun (WGS) entry which is preliminary data.</text>
</comment>
<dbReference type="GO" id="GO:0005634">
    <property type="term" value="C:nucleus"/>
    <property type="evidence" value="ECO:0007669"/>
    <property type="project" value="UniProtKB-SubCell"/>
</dbReference>
<feature type="compositionally biased region" description="Low complexity" evidence="7">
    <location>
        <begin position="1"/>
        <end position="12"/>
    </location>
</feature>
<evidence type="ECO:0000256" key="1">
    <source>
        <dbReference type="ARBA" id="ARBA00004123"/>
    </source>
</evidence>
<feature type="region of interest" description="Disordered" evidence="7">
    <location>
        <begin position="1"/>
        <end position="27"/>
    </location>
</feature>
<evidence type="ECO:0000256" key="2">
    <source>
        <dbReference type="ARBA" id="ARBA00022737"/>
    </source>
</evidence>